<dbReference type="Proteomes" id="UP000016860">
    <property type="component" value="Unassembled WGS sequence"/>
</dbReference>
<reference evidence="1 2" key="1">
    <citation type="journal article" date="2013" name="Genome Announc.">
        <title>Draft Genome Sequence of the Cellulolytic Bacterium Clostridium papyrosolvens C7 (ATCC 700395).</title>
        <authorList>
            <person name="Zepeda V."/>
            <person name="Dassa B."/>
            <person name="Borovok I."/>
            <person name="Lamed R."/>
            <person name="Bayer E.A."/>
            <person name="Cate J.H."/>
        </authorList>
    </citation>
    <scope>NUCLEOTIDE SEQUENCE [LARGE SCALE GENOMIC DNA]</scope>
    <source>
        <strain evidence="1 2">C7</strain>
    </source>
</reference>
<dbReference type="STRING" id="1330534.L323_17475"/>
<comment type="caution">
    <text evidence="1">The sequence shown here is derived from an EMBL/GenBank/DDBJ whole genome shotgun (WGS) entry which is preliminary data.</text>
</comment>
<accession>U4QY51</accession>
<dbReference type="PATRIC" id="fig|1330534.3.peg.3468"/>
<protein>
    <recommendedName>
        <fullName evidence="3">YcxB-like protein domain-containing protein</fullName>
    </recommendedName>
</protein>
<name>U4QY51_9FIRM</name>
<dbReference type="EMBL" id="ATAY01000088">
    <property type="protein sequence ID" value="EPR09411.1"/>
    <property type="molecule type" value="Genomic_DNA"/>
</dbReference>
<organism evidence="1 2">
    <name type="scientific">Ruminiclostridium papyrosolvens C7</name>
    <dbReference type="NCBI Taxonomy" id="1330534"/>
    <lineage>
        <taxon>Bacteria</taxon>
        <taxon>Bacillati</taxon>
        <taxon>Bacillota</taxon>
        <taxon>Clostridia</taxon>
        <taxon>Eubacteriales</taxon>
        <taxon>Oscillospiraceae</taxon>
        <taxon>Ruminiclostridium</taxon>
    </lineage>
</organism>
<dbReference type="AlphaFoldDB" id="U4QY51"/>
<evidence type="ECO:0000313" key="2">
    <source>
        <dbReference type="Proteomes" id="UP000016860"/>
    </source>
</evidence>
<evidence type="ECO:0000313" key="1">
    <source>
        <dbReference type="EMBL" id="EPR09411.1"/>
    </source>
</evidence>
<sequence>METSNIQEIYKVNYNKISKIQQSKNYIVIIFEEDEVNRTIPLRKHNIDNLKDFKNFMMAKL</sequence>
<evidence type="ECO:0008006" key="3">
    <source>
        <dbReference type="Google" id="ProtNLM"/>
    </source>
</evidence>
<gene>
    <name evidence="1" type="ORF">L323_17475</name>
</gene>
<proteinExistence type="predicted"/>